<dbReference type="AlphaFoldDB" id="U9T740"/>
<reference evidence="1" key="1">
    <citation type="submission" date="2013-07" db="EMBL/GenBank/DDBJ databases">
        <title>The genome of an arbuscular mycorrhizal fungus provides insights into the evolution of the oldest plant symbiosis.</title>
        <authorList>
            <consortium name="DOE Joint Genome Institute"/>
            <person name="Tisserant E."/>
            <person name="Malbreil M."/>
            <person name="Kuo A."/>
            <person name="Kohler A."/>
            <person name="Symeonidi A."/>
            <person name="Balestrini R."/>
            <person name="Charron P."/>
            <person name="Duensing N."/>
            <person name="Frei-dit-Frey N."/>
            <person name="Gianinazzi-Pearson V."/>
            <person name="Gilbert B."/>
            <person name="Handa Y."/>
            <person name="Hijri M."/>
            <person name="Kaul R."/>
            <person name="Kawaguchi M."/>
            <person name="Krajinski F."/>
            <person name="Lammers P."/>
            <person name="Lapierre D."/>
            <person name="Masclaux F.G."/>
            <person name="Murat C."/>
            <person name="Morin E."/>
            <person name="Ndikumana S."/>
            <person name="Pagni M."/>
            <person name="Petitpierre D."/>
            <person name="Requena N."/>
            <person name="Rosikiewicz P."/>
            <person name="Riley R."/>
            <person name="Saito K."/>
            <person name="San Clemente H."/>
            <person name="Shapiro H."/>
            <person name="van Tuinen D."/>
            <person name="Becard G."/>
            <person name="Bonfante P."/>
            <person name="Paszkowski U."/>
            <person name="Shachar-Hill Y."/>
            <person name="Young J.P."/>
            <person name="Sanders I.R."/>
            <person name="Henrissat B."/>
            <person name="Rensing S.A."/>
            <person name="Grigoriev I.V."/>
            <person name="Corradi N."/>
            <person name="Roux C."/>
            <person name="Martin F."/>
        </authorList>
    </citation>
    <scope>NUCLEOTIDE SEQUENCE</scope>
    <source>
        <strain evidence="1">DAOM 197198</strain>
    </source>
</reference>
<accession>U9T740</accession>
<sequence>MTIIVPNKSIAEINLILSISAVIIVGYDSFVDIVSTHRRNASVLTWNKYNATVHCITISSIYFPIDFVISSKIIENITVRRLQNMFHCRYPLLKETISTSYLEGEAYEVALVSFTKLVGIKNVIELLISFPSKNCSKDS</sequence>
<gene>
    <name evidence="1" type="ORF">GLOINDRAFT_327747</name>
</gene>
<protein>
    <submittedName>
        <fullName evidence="1">Uncharacterized protein</fullName>
    </submittedName>
</protein>
<dbReference type="EMBL" id="KE392322">
    <property type="protein sequence ID" value="ESA02133.1"/>
    <property type="molecule type" value="Genomic_DNA"/>
</dbReference>
<proteinExistence type="predicted"/>
<name>U9T740_RHIID</name>
<organism evidence="1">
    <name type="scientific">Rhizophagus irregularis (strain DAOM 181602 / DAOM 197198 / MUCL 43194)</name>
    <name type="common">Arbuscular mycorrhizal fungus</name>
    <name type="synonym">Glomus intraradices</name>
    <dbReference type="NCBI Taxonomy" id="747089"/>
    <lineage>
        <taxon>Eukaryota</taxon>
        <taxon>Fungi</taxon>
        <taxon>Fungi incertae sedis</taxon>
        <taxon>Mucoromycota</taxon>
        <taxon>Glomeromycotina</taxon>
        <taxon>Glomeromycetes</taxon>
        <taxon>Glomerales</taxon>
        <taxon>Glomeraceae</taxon>
        <taxon>Rhizophagus</taxon>
    </lineage>
</organism>
<dbReference type="HOGENOM" id="CLU_1846174_0_0_1"/>
<evidence type="ECO:0000313" key="1">
    <source>
        <dbReference type="EMBL" id="ESA02133.1"/>
    </source>
</evidence>